<evidence type="ECO:0000313" key="6">
    <source>
        <dbReference type="EMBL" id="PHN02538.1"/>
    </source>
</evidence>
<evidence type="ECO:0000256" key="2">
    <source>
        <dbReference type="ARBA" id="ARBA00022630"/>
    </source>
</evidence>
<name>A0A2D0N2C1_FLAN2</name>
<dbReference type="SUPFAM" id="SSF51905">
    <property type="entry name" value="FAD/NAD(P)-binding domain"/>
    <property type="match status" value="2"/>
</dbReference>
<dbReference type="PANTHER" id="PTHR23023">
    <property type="entry name" value="DIMETHYLANILINE MONOOXYGENASE"/>
    <property type="match status" value="1"/>
</dbReference>
<dbReference type="InterPro" id="IPR050346">
    <property type="entry name" value="FMO-like"/>
</dbReference>
<dbReference type="RefSeq" id="WP_099154083.1">
    <property type="nucleotide sequence ID" value="NZ_PDUD01000039.1"/>
</dbReference>
<keyword evidence="5" id="KW-0560">Oxidoreductase</keyword>
<evidence type="ECO:0000256" key="1">
    <source>
        <dbReference type="ARBA" id="ARBA00009183"/>
    </source>
</evidence>
<dbReference type="InterPro" id="IPR020946">
    <property type="entry name" value="Flavin_mOase-like"/>
</dbReference>
<keyword evidence="4" id="KW-0521">NADP</keyword>
<sequence length="511" mass="55346">MNTATDQAAPTAAIIGAGPAGLVAARWLREVGFRITLIEEDIEVGGQWRVGGPQSSVWPGMRTNTSRVMTAFSDLPHPPGTPVYPTAEQMGAYLRRYAEQSGILTDARFRNRVDEVDPDPAGSGWRVRATTVEGRSWEERFDHVVAATGRYRVPTIPPLAGLSGFNGIGGVIHAAAYRGAEAYRGQRVLVAGHSISALEIASELALRGAARVVVAARRHRYVLQKILAGVPIEHRVYTRYAALASARRSPAESAAALKSLILRTSGHPAQFGAPCASEDPYEAGFTQNQFYLALVAEDRITPRPWMAGVTDQTVRFTDGSTEDIDTIIFATGYELSLPYLGSRARAALAPDVDQADLYHHTFHPDLPGFALVGVYHQSGPYFPTLELQARWVAYTWGGRRPLPESTEMAAHIAALRPRNGPPPMLRMHTWARLLADRAGVEPVPAHWPELTRALHFGPQSPASFRLDGPDALSDAAQRVLEDAAAFGAIPDGTLTVAERAQLDALTARGDH</sequence>
<keyword evidence="3" id="KW-0274">FAD</keyword>
<dbReference type="GO" id="GO:0050661">
    <property type="term" value="F:NADP binding"/>
    <property type="evidence" value="ECO:0007669"/>
    <property type="project" value="InterPro"/>
</dbReference>
<evidence type="ECO:0000256" key="4">
    <source>
        <dbReference type="ARBA" id="ARBA00022857"/>
    </source>
</evidence>
<dbReference type="Proteomes" id="UP000223913">
    <property type="component" value="Unassembled WGS sequence"/>
</dbReference>
<dbReference type="PRINTS" id="PR00370">
    <property type="entry name" value="FMOXYGENASE"/>
</dbReference>
<dbReference type="GO" id="GO:0004499">
    <property type="term" value="F:N,N-dimethylaniline monooxygenase activity"/>
    <property type="evidence" value="ECO:0007669"/>
    <property type="project" value="InterPro"/>
</dbReference>
<dbReference type="AlphaFoldDB" id="A0A2D0N2C1"/>
<comment type="similarity">
    <text evidence="1">Belongs to the FMO family.</text>
</comment>
<protein>
    <submittedName>
        <fullName evidence="6">Dimethylaniline monooxygenase</fullName>
    </submittedName>
</protein>
<dbReference type="GO" id="GO:0050660">
    <property type="term" value="F:flavin adenine dinucleotide binding"/>
    <property type="evidence" value="ECO:0007669"/>
    <property type="project" value="InterPro"/>
</dbReference>
<dbReference type="InterPro" id="IPR000960">
    <property type="entry name" value="Flavin_mOase"/>
</dbReference>
<comment type="caution">
    <text evidence="6">The sequence shown here is derived from an EMBL/GenBank/DDBJ whole genome shotgun (WGS) entry which is preliminary data.</text>
</comment>
<dbReference type="PIRSF" id="PIRSF000332">
    <property type="entry name" value="FMO"/>
    <property type="match status" value="1"/>
</dbReference>
<keyword evidence="6" id="KW-0503">Monooxygenase</keyword>
<evidence type="ECO:0000313" key="7">
    <source>
        <dbReference type="Proteomes" id="UP000223913"/>
    </source>
</evidence>
<evidence type="ECO:0000256" key="5">
    <source>
        <dbReference type="ARBA" id="ARBA00023002"/>
    </source>
</evidence>
<dbReference type="Pfam" id="PF00743">
    <property type="entry name" value="FMO-like"/>
    <property type="match status" value="1"/>
</dbReference>
<dbReference type="InterPro" id="IPR036188">
    <property type="entry name" value="FAD/NAD-bd_sf"/>
</dbReference>
<keyword evidence="2" id="KW-0285">Flavoprotein</keyword>
<keyword evidence="7" id="KW-1185">Reference proteome</keyword>
<evidence type="ECO:0000256" key="3">
    <source>
        <dbReference type="ARBA" id="ARBA00022827"/>
    </source>
</evidence>
<dbReference type="Gene3D" id="3.50.50.60">
    <property type="entry name" value="FAD/NAD(P)-binding domain"/>
    <property type="match status" value="4"/>
</dbReference>
<accession>A0A2D0N2C1</accession>
<reference evidence="6 7" key="1">
    <citation type="submission" date="2017-10" db="EMBL/GenBank/DDBJ databases">
        <title>The draft genome sequence of Lewinella nigricans NBRC 102662.</title>
        <authorList>
            <person name="Wang K."/>
        </authorList>
    </citation>
    <scope>NUCLEOTIDE SEQUENCE [LARGE SCALE GENOMIC DNA]</scope>
    <source>
        <strain evidence="6 7">NBRC 102662</strain>
    </source>
</reference>
<organism evidence="6 7">
    <name type="scientific">Flavilitoribacter nigricans (strain ATCC 23147 / DSM 23189 / NBRC 102662 / NCIMB 1420 / SS-2)</name>
    <name type="common">Lewinella nigricans</name>
    <dbReference type="NCBI Taxonomy" id="1122177"/>
    <lineage>
        <taxon>Bacteria</taxon>
        <taxon>Pseudomonadati</taxon>
        <taxon>Bacteroidota</taxon>
        <taxon>Saprospiria</taxon>
        <taxon>Saprospirales</taxon>
        <taxon>Lewinellaceae</taxon>
        <taxon>Flavilitoribacter</taxon>
    </lineage>
</organism>
<dbReference type="EMBL" id="PDUD01000039">
    <property type="protein sequence ID" value="PHN02538.1"/>
    <property type="molecule type" value="Genomic_DNA"/>
</dbReference>
<proteinExistence type="inferred from homology"/>
<dbReference type="OrthoDB" id="9778740at2"/>
<gene>
    <name evidence="6" type="ORF">CRP01_31680</name>
</gene>